<sequence>MSPLAAALMLLTVSAATTVARLPVDAPSPLLDGDEYNRRLQSPIAADDLRRFVEASGRRLAAEEFAGGEVDAWIPPAEPDAGFGLLLFVLPDDSVALPPEWKRPLAERGILLLVVRGAGNHVELFPRRIPRILDAYSYAKARWRIDPARTWIGGFSGGARVAQRVAMAWPDEFTGTLQFAGSVIVGSARLAPPPPELARQLQQRTRFVFVSGQQDPRNRGNDGRARASMQALCFADVIVRSPARLDHWVPNARELAKALDALAAPVRPDPDCAARLDAEIAAALDAAEARFAAGDVAAARTALVAIDDRWGGLAAPRSVELARRMLPALRAQDTAPAE</sequence>
<dbReference type="SUPFAM" id="SSF53474">
    <property type="entry name" value="alpha/beta-Hydrolases"/>
    <property type="match status" value="1"/>
</dbReference>
<feature type="chain" id="PRO_5012000248" description="Phospholipase/carboxylesterase/thioesterase domain-containing protein" evidence="1">
    <location>
        <begin position="16"/>
        <end position="338"/>
    </location>
</feature>
<dbReference type="EMBL" id="AWXU01000020">
    <property type="protein sequence ID" value="KFN50382.1"/>
    <property type="molecule type" value="Genomic_DNA"/>
</dbReference>
<dbReference type="Gene3D" id="3.40.50.1820">
    <property type="entry name" value="alpha/beta hydrolase"/>
    <property type="match status" value="1"/>
</dbReference>
<evidence type="ECO:0000313" key="3">
    <source>
        <dbReference type="Proteomes" id="UP000029391"/>
    </source>
</evidence>
<accession>A0A091BFS0</accession>
<organism evidence="2 3">
    <name type="scientific">Arenimonas composti TR7-09 = DSM 18010</name>
    <dbReference type="NCBI Taxonomy" id="1121013"/>
    <lineage>
        <taxon>Bacteria</taxon>
        <taxon>Pseudomonadati</taxon>
        <taxon>Pseudomonadota</taxon>
        <taxon>Gammaproteobacteria</taxon>
        <taxon>Lysobacterales</taxon>
        <taxon>Lysobacteraceae</taxon>
        <taxon>Arenimonas</taxon>
    </lineage>
</organism>
<dbReference type="RefSeq" id="WP_026817747.1">
    <property type="nucleotide sequence ID" value="NZ_AWXU01000020.1"/>
</dbReference>
<gene>
    <name evidence="2" type="ORF">P873_06830</name>
</gene>
<dbReference type="Proteomes" id="UP000029391">
    <property type="component" value="Unassembled WGS sequence"/>
</dbReference>
<dbReference type="AlphaFoldDB" id="A0A091BFS0"/>
<dbReference type="eggNOG" id="ENOG5031GKV">
    <property type="taxonomic scope" value="Bacteria"/>
</dbReference>
<dbReference type="STRING" id="1121013.GCA_000426365_01899"/>
<comment type="caution">
    <text evidence="2">The sequence shown here is derived from an EMBL/GenBank/DDBJ whole genome shotgun (WGS) entry which is preliminary data.</text>
</comment>
<reference evidence="2 3" key="1">
    <citation type="submission" date="2013-09" db="EMBL/GenBank/DDBJ databases">
        <title>Genome sequencing of Arenimonas composti.</title>
        <authorList>
            <person name="Chen F."/>
            <person name="Wang G."/>
        </authorList>
    </citation>
    <scope>NUCLEOTIDE SEQUENCE [LARGE SCALE GENOMIC DNA]</scope>
    <source>
        <strain evidence="2 3">TR7-09</strain>
    </source>
</reference>
<protein>
    <recommendedName>
        <fullName evidence="4">Phospholipase/carboxylesterase/thioesterase domain-containing protein</fullName>
    </recommendedName>
</protein>
<feature type="signal peptide" evidence="1">
    <location>
        <begin position="1"/>
        <end position="15"/>
    </location>
</feature>
<keyword evidence="1" id="KW-0732">Signal</keyword>
<dbReference type="OrthoDB" id="5291933at2"/>
<evidence type="ECO:0008006" key="4">
    <source>
        <dbReference type="Google" id="ProtNLM"/>
    </source>
</evidence>
<evidence type="ECO:0000256" key="1">
    <source>
        <dbReference type="SAM" id="SignalP"/>
    </source>
</evidence>
<proteinExistence type="predicted"/>
<evidence type="ECO:0000313" key="2">
    <source>
        <dbReference type="EMBL" id="KFN50382.1"/>
    </source>
</evidence>
<dbReference type="InterPro" id="IPR029058">
    <property type="entry name" value="AB_hydrolase_fold"/>
</dbReference>
<name>A0A091BFS0_9GAMM</name>
<keyword evidence="3" id="KW-1185">Reference proteome</keyword>